<evidence type="ECO:0000313" key="2">
    <source>
        <dbReference type="Proteomes" id="UP000198284"/>
    </source>
</evidence>
<name>A0A239DLJ5_9BURK</name>
<dbReference type="EMBL" id="FZOT01000002">
    <property type="protein sequence ID" value="SNS32702.1"/>
    <property type="molecule type" value="Genomic_DNA"/>
</dbReference>
<dbReference type="Proteomes" id="UP000198284">
    <property type="component" value="Unassembled WGS sequence"/>
</dbReference>
<proteinExistence type="predicted"/>
<sequence>MAGPQREHDRDLIGELFAEAPRFEFFQAVRLLRLWRRRAR</sequence>
<organism evidence="1 2">
    <name type="scientific">Noviherbaspirillum humi</name>
    <dbReference type="NCBI Taxonomy" id="1688639"/>
    <lineage>
        <taxon>Bacteria</taxon>
        <taxon>Pseudomonadati</taxon>
        <taxon>Pseudomonadota</taxon>
        <taxon>Betaproteobacteria</taxon>
        <taxon>Burkholderiales</taxon>
        <taxon>Oxalobacteraceae</taxon>
        <taxon>Noviherbaspirillum</taxon>
    </lineage>
</organism>
<keyword evidence="2" id="KW-1185">Reference proteome</keyword>
<reference evidence="1 2" key="1">
    <citation type="submission" date="2017-06" db="EMBL/GenBank/DDBJ databases">
        <authorList>
            <person name="Kim H.J."/>
            <person name="Triplett B.A."/>
        </authorList>
    </citation>
    <scope>NUCLEOTIDE SEQUENCE [LARGE SCALE GENOMIC DNA]</scope>
    <source>
        <strain evidence="1 2">U15</strain>
    </source>
</reference>
<evidence type="ECO:0000313" key="1">
    <source>
        <dbReference type="EMBL" id="SNS32702.1"/>
    </source>
</evidence>
<accession>A0A239DLJ5</accession>
<dbReference type="AlphaFoldDB" id="A0A239DLJ5"/>
<gene>
    <name evidence="1" type="ORF">SAMN06265795_102229</name>
</gene>
<protein>
    <submittedName>
        <fullName evidence="1">Uncharacterized protein</fullName>
    </submittedName>
</protein>